<dbReference type="GeneTree" id="ENSGT00940000158927"/>
<dbReference type="GO" id="GO:0032433">
    <property type="term" value="C:filopodium tip"/>
    <property type="evidence" value="ECO:0007669"/>
    <property type="project" value="Ensembl"/>
</dbReference>
<dbReference type="GO" id="GO:0031122">
    <property type="term" value="P:cytoplasmic microtubule organization"/>
    <property type="evidence" value="ECO:0007669"/>
    <property type="project" value="Ensembl"/>
</dbReference>
<dbReference type="GO" id="GO:1990090">
    <property type="term" value="P:cellular response to nerve growth factor stimulus"/>
    <property type="evidence" value="ECO:0007669"/>
    <property type="project" value="Ensembl"/>
</dbReference>
<dbReference type="GO" id="GO:0005813">
    <property type="term" value="C:centrosome"/>
    <property type="evidence" value="ECO:0007669"/>
    <property type="project" value="Ensembl"/>
</dbReference>
<dbReference type="GO" id="GO:0031267">
    <property type="term" value="F:small GTPase binding"/>
    <property type="evidence" value="ECO:0007669"/>
    <property type="project" value="Ensembl"/>
</dbReference>
<dbReference type="GO" id="GO:0030220">
    <property type="term" value="P:platelet formation"/>
    <property type="evidence" value="ECO:0007669"/>
    <property type="project" value="Ensembl"/>
</dbReference>
<dbReference type="GO" id="GO:0043495">
    <property type="term" value="F:protein-membrane adaptor activity"/>
    <property type="evidence" value="ECO:0007669"/>
    <property type="project" value="Ensembl"/>
</dbReference>
<proteinExistence type="predicted"/>
<reference evidence="6" key="2">
    <citation type="submission" date="2025-09" db="UniProtKB">
        <authorList>
            <consortium name="Ensembl"/>
        </authorList>
    </citation>
    <scope>IDENTIFICATION</scope>
</reference>
<dbReference type="GO" id="GO:0016604">
    <property type="term" value="C:nuclear body"/>
    <property type="evidence" value="ECO:0007669"/>
    <property type="project" value="Ensembl"/>
</dbReference>
<dbReference type="SUPFAM" id="SSF47473">
    <property type="entry name" value="EF-hand"/>
    <property type="match status" value="1"/>
</dbReference>
<gene>
    <name evidence="6" type="primary">CIB1</name>
</gene>
<dbReference type="GO" id="GO:0070374">
    <property type="term" value="P:positive regulation of ERK1 and ERK2 cascade"/>
    <property type="evidence" value="ECO:0007669"/>
    <property type="project" value="Ensembl"/>
</dbReference>
<evidence type="ECO:0000256" key="3">
    <source>
        <dbReference type="ARBA" id="ARBA00022837"/>
    </source>
</evidence>
<evidence type="ECO:0000313" key="7">
    <source>
        <dbReference type="Proteomes" id="UP000694409"/>
    </source>
</evidence>
<dbReference type="GO" id="GO:0008285">
    <property type="term" value="P:negative regulation of cell population proliferation"/>
    <property type="evidence" value="ECO:0007669"/>
    <property type="project" value="Ensembl"/>
</dbReference>
<dbReference type="Gene3D" id="1.10.238.10">
    <property type="entry name" value="EF-hand"/>
    <property type="match status" value="1"/>
</dbReference>
<dbReference type="InterPro" id="IPR011992">
    <property type="entry name" value="EF-hand-dom_pair"/>
</dbReference>
<dbReference type="GO" id="GO:0030027">
    <property type="term" value="C:lamellipodium"/>
    <property type="evidence" value="ECO:0007669"/>
    <property type="project" value="Ensembl"/>
</dbReference>
<name>A0A8C9NJV0_SERCA</name>
<dbReference type="GO" id="GO:0005509">
    <property type="term" value="F:calcium ion binding"/>
    <property type="evidence" value="ECO:0007669"/>
    <property type="project" value="Ensembl"/>
</dbReference>
<dbReference type="GO" id="GO:0043066">
    <property type="term" value="P:negative regulation of apoptotic process"/>
    <property type="evidence" value="ECO:0007669"/>
    <property type="project" value="Ensembl"/>
</dbReference>
<dbReference type="GO" id="GO:0042383">
    <property type="term" value="C:sarcolemma"/>
    <property type="evidence" value="ECO:0007669"/>
    <property type="project" value="Ensembl"/>
</dbReference>
<dbReference type="GO" id="GO:1900026">
    <property type="term" value="P:positive regulation of substrate adhesion-dependent cell spreading"/>
    <property type="evidence" value="ECO:0007669"/>
    <property type="project" value="Ensembl"/>
</dbReference>
<dbReference type="GO" id="GO:2000256">
    <property type="term" value="P:positive regulation of male germ cell proliferation"/>
    <property type="evidence" value="ECO:0007669"/>
    <property type="project" value="Ensembl"/>
</dbReference>
<dbReference type="GO" id="GO:0033630">
    <property type="term" value="P:positive regulation of cell adhesion mediated by integrin"/>
    <property type="evidence" value="ECO:0007669"/>
    <property type="project" value="Ensembl"/>
</dbReference>
<keyword evidence="7" id="KW-1185">Reference proteome</keyword>
<evidence type="ECO:0000259" key="5">
    <source>
        <dbReference type="PROSITE" id="PS50222"/>
    </source>
</evidence>
<keyword evidence="1" id="KW-0479">Metal-binding</keyword>
<protein>
    <submittedName>
        <fullName evidence="6">Calcium and integrin binding 1</fullName>
    </submittedName>
</protein>
<dbReference type="GO" id="GO:0010977">
    <property type="term" value="P:negative regulation of neuron projection development"/>
    <property type="evidence" value="ECO:0007669"/>
    <property type="project" value="Ensembl"/>
</dbReference>
<dbReference type="GO" id="GO:0001954">
    <property type="term" value="P:positive regulation of cell-matrix adhesion"/>
    <property type="evidence" value="ECO:0007669"/>
    <property type="project" value="Ensembl"/>
</dbReference>
<dbReference type="GO" id="GO:1903078">
    <property type="term" value="P:positive regulation of protein localization to plasma membrane"/>
    <property type="evidence" value="ECO:0007669"/>
    <property type="project" value="Ensembl"/>
</dbReference>
<dbReference type="Ensembl" id="ENSSCAT00000021994.1">
    <property type="protein sequence ID" value="ENSSCAP00000019695.1"/>
    <property type="gene ID" value="ENSSCAG00000014212.1"/>
</dbReference>
<keyword evidence="2" id="KW-0677">Repeat</keyword>
<dbReference type="PANTHER" id="PTHR45791">
    <property type="entry name" value="CALCIUM AND INTEGRIN BINDING FAMILY MEMBER 2"/>
    <property type="match status" value="1"/>
</dbReference>
<dbReference type="GO" id="GO:0090314">
    <property type="term" value="P:positive regulation of protein targeting to membrane"/>
    <property type="evidence" value="ECO:0007669"/>
    <property type="project" value="Ensembl"/>
</dbReference>
<dbReference type="PANTHER" id="PTHR45791:SF1">
    <property type="entry name" value="CALCIUM AND INTEGRIN BINDING FAMILY MEMBER 1"/>
    <property type="match status" value="1"/>
</dbReference>
<dbReference type="GO" id="GO:0038163">
    <property type="term" value="P:thrombopoietin-mediated signaling pathway"/>
    <property type="evidence" value="ECO:0007669"/>
    <property type="project" value="Ensembl"/>
</dbReference>
<evidence type="ECO:0000256" key="1">
    <source>
        <dbReference type="ARBA" id="ARBA00022723"/>
    </source>
</evidence>
<dbReference type="AlphaFoldDB" id="A0A8C9NJV0"/>
<reference evidence="6" key="1">
    <citation type="submission" date="2025-08" db="UniProtKB">
        <authorList>
            <consortium name="Ensembl"/>
        </authorList>
    </citation>
    <scope>IDENTIFICATION</scope>
</reference>
<sequence length="165" mass="18328">MHSASLVRLGTGAVFWEPCTLRKQEQGDELMFRRVGSAPGAPRGDGGFRNSLWEQLVWHGEVHGVVQCWCLWLSGVTVAQPKPTLSVPTDFDNDGILDRKDLEQLVNCLTGQGEESRLSSAEMEQLIQNILEESDIDKDGTINLSEFQHVVSRSPDFASSFKIVL</sequence>
<dbReference type="FunFam" id="1.10.238.10:FF:000079">
    <property type="entry name" value="Calcium and integrin-binding family member 2"/>
    <property type="match status" value="1"/>
</dbReference>
<dbReference type="GO" id="GO:0030307">
    <property type="term" value="P:positive regulation of cell growth"/>
    <property type="evidence" value="ECO:0007669"/>
    <property type="project" value="Ensembl"/>
</dbReference>
<accession>A0A8C9NJV0</accession>
<dbReference type="GO" id="GO:0002931">
    <property type="term" value="P:response to ischemia"/>
    <property type="evidence" value="ECO:0007669"/>
    <property type="project" value="Ensembl"/>
</dbReference>
<organism evidence="6 7">
    <name type="scientific">Serinus canaria</name>
    <name type="common">Island canary</name>
    <name type="synonym">Fringilla canaria</name>
    <dbReference type="NCBI Taxonomy" id="9135"/>
    <lineage>
        <taxon>Eukaryota</taxon>
        <taxon>Metazoa</taxon>
        <taxon>Chordata</taxon>
        <taxon>Craniata</taxon>
        <taxon>Vertebrata</taxon>
        <taxon>Euteleostomi</taxon>
        <taxon>Archelosauria</taxon>
        <taxon>Archosauria</taxon>
        <taxon>Dinosauria</taxon>
        <taxon>Saurischia</taxon>
        <taxon>Theropoda</taxon>
        <taxon>Coelurosauria</taxon>
        <taxon>Aves</taxon>
        <taxon>Neognathae</taxon>
        <taxon>Neoaves</taxon>
        <taxon>Telluraves</taxon>
        <taxon>Australaves</taxon>
        <taxon>Passeriformes</taxon>
        <taxon>Passeroidea</taxon>
        <taxon>Fringillidae</taxon>
        <taxon>Carduelinae</taxon>
        <taxon>Serinus</taxon>
    </lineage>
</organism>
<dbReference type="CDD" id="cd00051">
    <property type="entry name" value="EFh"/>
    <property type="match status" value="1"/>
</dbReference>
<dbReference type="GO" id="GO:0000287">
    <property type="term" value="F:magnesium ion binding"/>
    <property type="evidence" value="ECO:0007669"/>
    <property type="project" value="TreeGrafter"/>
</dbReference>
<dbReference type="GO" id="GO:0090050">
    <property type="term" value="P:positive regulation of cell migration involved in sprouting angiogenesis"/>
    <property type="evidence" value="ECO:0007669"/>
    <property type="project" value="Ensembl"/>
</dbReference>
<evidence type="ECO:0000256" key="4">
    <source>
        <dbReference type="ARBA" id="ARBA00022842"/>
    </source>
</evidence>
<keyword evidence="3" id="KW-0106">Calcium</keyword>
<dbReference type="GO" id="GO:0051302">
    <property type="term" value="P:regulation of cell division"/>
    <property type="evidence" value="ECO:0007669"/>
    <property type="project" value="Ensembl"/>
</dbReference>
<evidence type="ECO:0000256" key="2">
    <source>
        <dbReference type="ARBA" id="ARBA00022737"/>
    </source>
</evidence>
<dbReference type="GO" id="GO:0007286">
    <property type="term" value="P:spermatid development"/>
    <property type="evidence" value="ECO:0007669"/>
    <property type="project" value="Ensembl"/>
</dbReference>
<dbReference type="Proteomes" id="UP000694409">
    <property type="component" value="Unassembled WGS sequence"/>
</dbReference>
<dbReference type="GO" id="GO:0045653">
    <property type="term" value="P:negative regulation of megakaryocyte differentiation"/>
    <property type="evidence" value="ECO:0007669"/>
    <property type="project" value="Ensembl"/>
</dbReference>
<evidence type="ECO:0000313" key="6">
    <source>
        <dbReference type="Ensembl" id="ENSSCAP00000019695.1"/>
    </source>
</evidence>
<dbReference type="GO" id="GO:0008427">
    <property type="term" value="F:calcium-dependent protein kinase inhibitor activity"/>
    <property type="evidence" value="ECO:0007669"/>
    <property type="project" value="Ensembl"/>
</dbReference>
<keyword evidence="4" id="KW-0460">Magnesium</keyword>
<dbReference type="InterPro" id="IPR018247">
    <property type="entry name" value="EF_Hand_1_Ca_BS"/>
</dbReference>
<dbReference type="GO" id="GO:0044325">
    <property type="term" value="F:transmembrane transporter binding"/>
    <property type="evidence" value="ECO:0007669"/>
    <property type="project" value="Ensembl"/>
</dbReference>
<dbReference type="GO" id="GO:0043025">
    <property type="term" value="C:neuronal cell body"/>
    <property type="evidence" value="ECO:0007669"/>
    <property type="project" value="Ensembl"/>
</dbReference>
<dbReference type="Pfam" id="PF13499">
    <property type="entry name" value="EF-hand_7"/>
    <property type="match status" value="1"/>
</dbReference>
<dbReference type="InterPro" id="IPR051433">
    <property type="entry name" value="CIBP"/>
</dbReference>
<dbReference type="GO" id="GO:0051898">
    <property type="term" value="P:negative regulation of phosphatidylinositol 3-kinase/protein kinase B signal transduction"/>
    <property type="evidence" value="ECO:0007669"/>
    <property type="project" value="Ensembl"/>
</dbReference>
<dbReference type="GO" id="GO:0006915">
    <property type="term" value="P:apoptotic process"/>
    <property type="evidence" value="ECO:0007669"/>
    <property type="project" value="Ensembl"/>
</dbReference>
<dbReference type="GO" id="GO:0070886">
    <property type="term" value="P:positive regulation of calcineurin-NFAT signaling cascade"/>
    <property type="evidence" value="ECO:0007669"/>
    <property type="project" value="Ensembl"/>
</dbReference>
<dbReference type="GO" id="GO:0048471">
    <property type="term" value="C:perinuclear region of cytoplasm"/>
    <property type="evidence" value="ECO:0007669"/>
    <property type="project" value="Ensembl"/>
</dbReference>
<dbReference type="PROSITE" id="PS50222">
    <property type="entry name" value="EF_HAND_2"/>
    <property type="match status" value="1"/>
</dbReference>
<dbReference type="GO" id="GO:0030426">
    <property type="term" value="C:growth cone"/>
    <property type="evidence" value="ECO:0007669"/>
    <property type="project" value="Ensembl"/>
</dbReference>
<dbReference type="InterPro" id="IPR002048">
    <property type="entry name" value="EF_hand_dom"/>
</dbReference>
<dbReference type="GO" id="GO:0005783">
    <property type="term" value="C:endoplasmic reticulum"/>
    <property type="evidence" value="ECO:0007669"/>
    <property type="project" value="Ensembl"/>
</dbReference>
<dbReference type="PROSITE" id="PS00018">
    <property type="entry name" value="EF_HAND_1"/>
    <property type="match status" value="2"/>
</dbReference>
<dbReference type="GO" id="GO:0071356">
    <property type="term" value="P:cellular response to tumor necrosis factor"/>
    <property type="evidence" value="ECO:0007669"/>
    <property type="project" value="Ensembl"/>
</dbReference>
<dbReference type="GO" id="GO:0007113">
    <property type="term" value="P:endomitotic cell cycle"/>
    <property type="evidence" value="ECO:0007669"/>
    <property type="project" value="Ensembl"/>
</dbReference>
<dbReference type="GO" id="GO:0006974">
    <property type="term" value="P:DNA damage response"/>
    <property type="evidence" value="ECO:0007669"/>
    <property type="project" value="Ensembl"/>
</dbReference>
<dbReference type="GO" id="GO:0007026">
    <property type="term" value="P:negative regulation of microtubule depolymerization"/>
    <property type="evidence" value="ECO:0007669"/>
    <property type="project" value="Ensembl"/>
</dbReference>
<feature type="domain" description="EF-hand" evidence="5">
    <location>
        <begin position="122"/>
        <end position="157"/>
    </location>
</feature>